<keyword evidence="5" id="KW-1185">Reference proteome</keyword>
<dbReference type="OrthoDB" id="9804819at2"/>
<dbReference type="PANTHER" id="PTHR43582">
    <property type="entry name" value="LINEARMYCIN RESISTANCE ATP-BINDING PROTEIN LNRL"/>
    <property type="match status" value="1"/>
</dbReference>
<dbReference type="SUPFAM" id="SSF52540">
    <property type="entry name" value="P-loop containing nucleoside triphosphate hydrolases"/>
    <property type="match status" value="1"/>
</dbReference>
<dbReference type="AlphaFoldDB" id="A0A3S1ECZ7"/>
<sequence>MDMLSVKDVQFSYDKSKKVLKDINFSVRENDVMGFMGLNGAGKSTLIQLIMGLLKLSDGSIEIGDLDIKKHSKEVKKMLGYVPQDIAIIENLTAYQNVKFFGSIYGLKGKELAEHVDRALAFVQLTDRAKERPSKFSGGMKRRLNIACGIVHNPQLIILDEPTVGVDPQSRNYILESINELKQQGKTIIYVSHYMEEIESICNQVVIINDGKVLYSGGMDEIKHEAGSEMINVIFHRPLEEADKRQLMYEFKENAAFPSETELEIKVHGEAGESVKNLISLKENFNDQIKKIQLSDVSLESVFLELTGTHPSVQQSG</sequence>
<dbReference type="PANTHER" id="PTHR43582:SF2">
    <property type="entry name" value="LINEARMYCIN RESISTANCE ATP-BINDING PROTEIN LNRL"/>
    <property type="match status" value="1"/>
</dbReference>
<dbReference type="InterPro" id="IPR027417">
    <property type="entry name" value="P-loop_NTPase"/>
</dbReference>
<evidence type="ECO:0000313" key="4">
    <source>
        <dbReference type="EMBL" id="RUT42925.1"/>
    </source>
</evidence>
<evidence type="ECO:0000256" key="1">
    <source>
        <dbReference type="ARBA" id="ARBA00022741"/>
    </source>
</evidence>
<dbReference type="GO" id="GO:0016887">
    <property type="term" value="F:ATP hydrolysis activity"/>
    <property type="evidence" value="ECO:0007669"/>
    <property type="project" value="InterPro"/>
</dbReference>
<gene>
    <name evidence="4" type="ORF">EJP82_21520</name>
</gene>
<dbReference type="InterPro" id="IPR003593">
    <property type="entry name" value="AAA+_ATPase"/>
</dbReference>
<dbReference type="Proteomes" id="UP000279446">
    <property type="component" value="Unassembled WGS sequence"/>
</dbReference>
<dbReference type="Gene3D" id="3.40.50.300">
    <property type="entry name" value="P-loop containing nucleotide triphosphate hydrolases"/>
    <property type="match status" value="1"/>
</dbReference>
<dbReference type="InterPro" id="IPR003439">
    <property type="entry name" value="ABC_transporter-like_ATP-bd"/>
</dbReference>
<organism evidence="4 5">
    <name type="scientific">Paenibacillus anaericanus</name>
    <dbReference type="NCBI Taxonomy" id="170367"/>
    <lineage>
        <taxon>Bacteria</taxon>
        <taxon>Bacillati</taxon>
        <taxon>Bacillota</taxon>
        <taxon>Bacilli</taxon>
        <taxon>Bacillales</taxon>
        <taxon>Paenibacillaceae</taxon>
        <taxon>Paenibacillus</taxon>
    </lineage>
</organism>
<evidence type="ECO:0000313" key="5">
    <source>
        <dbReference type="Proteomes" id="UP000279446"/>
    </source>
</evidence>
<name>A0A3S1ECZ7_9BACL</name>
<dbReference type="GO" id="GO:0005524">
    <property type="term" value="F:ATP binding"/>
    <property type="evidence" value="ECO:0007669"/>
    <property type="project" value="UniProtKB-KW"/>
</dbReference>
<protein>
    <submittedName>
        <fullName evidence="4">ABC transporter ATP-binding protein</fullName>
    </submittedName>
</protein>
<dbReference type="CDD" id="cd03230">
    <property type="entry name" value="ABC_DR_subfamily_A"/>
    <property type="match status" value="1"/>
</dbReference>
<keyword evidence="1" id="KW-0547">Nucleotide-binding</keyword>
<dbReference type="PROSITE" id="PS50893">
    <property type="entry name" value="ABC_TRANSPORTER_2"/>
    <property type="match status" value="1"/>
</dbReference>
<dbReference type="PROSITE" id="PS00211">
    <property type="entry name" value="ABC_TRANSPORTER_1"/>
    <property type="match status" value="1"/>
</dbReference>
<dbReference type="RefSeq" id="WP_127194117.1">
    <property type="nucleotide sequence ID" value="NZ_RZNY01000023.1"/>
</dbReference>
<dbReference type="Pfam" id="PF00005">
    <property type="entry name" value="ABC_tran"/>
    <property type="match status" value="1"/>
</dbReference>
<reference evidence="4 5" key="1">
    <citation type="submission" date="2018-12" db="EMBL/GenBank/DDBJ databases">
        <authorList>
            <person name="Sun L."/>
            <person name="Chen Z."/>
        </authorList>
    </citation>
    <scope>NUCLEOTIDE SEQUENCE [LARGE SCALE GENOMIC DNA]</scope>
    <source>
        <strain evidence="4 5">DSM 15890</strain>
    </source>
</reference>
<dbReference type="EMBL" id="RZNY01000023">
    <property type="protein sequence ID" value="RUT42925.1"/>
    <property type="molecule type" value="Genomic_DNA"/>
</dbReference>
<accession>A0A3S1ECZ7</accession>
<feature type="domain" description="ABC transporter" evidence="3">
    <location>
        <begin position="4"/>
        <end position="235"/>
    </location>
</feature>
<keyword evidence="2 4" id="KW-0067">ATP-binding</keyword>
<dbReference type="InterPro" id="IPR017871">
    <property type="entry name" value="ABC_transporter-like_CS"/>
</dbReference>
<evidence type="ECO:0000256" key="2">
    <source>
        <dbReference type="ARBA" id="ARBA00022840"/>
    </source>
</evidence>
<evidence type="ECO:0000259" key="3">
    <source>
        <dbReference type="PROSITE" id="PS50893"/>
    </source>
</evidence>
<proteinExistence type="predicted"/>
<comment type="caution">
    <text evidence="4">The sequence shown here is derived from an EMBL/GenBank/DDBJ whole genome shotgun (WGS) entry which is preliminary data.</text>
</comment>
<dbReference type="SMART" id="SM00382">
    <property type="entry name" value="AAA"/>
    <property type="match status" value="1"/>
</dbReference>